<dbReference type="Gene3D" id="1.10.3130.20">
    <property type="entry name" value="Phycobilisome linker domain"/>
    <property type="match status" value="1"/>
</dbReference>
<organism evidence="3 4">
    <name type="scientific">Novosphingobium hassiacum</name>
    <dbReference type="NCBI Taxonomy" id="173676"/>
    <lineage>
        <taxon>Bacteria</taxon>
        <taxon>Pseudomonadati</taxon>
        <taxon>Pseudomonadota</taxon>
        <taxon>Alphaproteobacteria</taxon>
        <taxon>Sphingomonadales</taxon>
        <taxon>Sphingomonadaceae</taxon>
        <taxon>Novosphingobium</taxon>
    </lineage>
</organism>
<keyword evidence="1" id="KW-0175">Coiled coil</keyword>
<evidence type="ECO:0000313" key="3">
    <source>
        <dbReference type="EMBL" id="MBB3859413.1"/>
    </source>
</evidence>
<dbReference type="InterPro" id="IPR038255">
    <property type="entry name" value="PBS_linker_sf"/>
</dbReference>
<dbReference type="AlphaFoldDB" id="A0A7W6EUM4"/>
<dbReference type="EMBL" id="JACICY010000001">
    <property type="protein sequence ID" value="MBB3859413.1"/>
    <property type="molecule type" value="Genomic_DNA"/>
</dbReference>
<evidence type="ECO:0000313" key="4">
    <source>
        <dbReference type="Proteomes" id="UP000562395"/>
    </source>
</evidence>
<proteinExistence type="predicted"/>
<feature type="coiled-coil region" evidence="1">
    <location>
        <begin position="89"/>
        <end position="123"/>
    </location>
</feature>
<feature type="domain" description="DUF4214" evidence="2">
    <location>
        <begin position="262"/>
        <end position="319"/>
    </location>
</feature>
<dbReference type="Proteomes" id="UP000562395">
    <property type="component" value="Unassembled WGS sequence"/>
</dbReference>
<sequence>MSEDDQKPVDALSISQLGRAFDQRLREETGFLEQEIARQATDAAGVVRKIEILFELAEQKIGRFTGALSATEIERERIAEELRKGREALEVQHTEKARAFARLERYEEEIARLCGVNAELERALADAVAKADVAVARYAEATKELAALKASFDVAQEYAGAATERADSFVRNARAREAMLQDEVAKVRLEEGIKAMRETVRAEYLAAQLSLTAQRTPGFSGIPELTSTNCPSSADRDAVGPAVVWLAENAEKFVGTAPDTGFEALAGQALCDPIFIAASYMWILGRPADDGGVAHYTGKLADGLTRAKLLENLVSSGEGRSRIALFCDALGRDDDAAIAAAYKLILGRSVDAAGAEHYRRILAKRNGRRMLVSDLASSREGRLSGTPLAAAIRIHSKFSLPSVLTKRKLAGMFSAQSGQTLQAWQAGRLGMLAREAAQRARELDARLNLLEADARRRPTRSDHALNAPTVRAFEHGVGRLVNVKPAVTSPCLDMLLGDSAHDRTPASIRSAIRSELGELEARP</sequence>
<evidence type="ECO:0000256" key="1">
    <source>
        <dbReference type="SAM" id="Coils"/>
    </source>
</evidence>
<gene>
    <name evidence="3" type="ORF">GGQ88_000653</name>
</gene>
<comment type="caution">
    <text evidence="3">The sequence shown here is derived from an EMBL/GenBank/DDBJ whole genome shotgun (WGS) entry which is preliminary data.</text>
</comment>
<reference evidence="3 4" key="1">
    <citation type="submission" date="2020-08" db="EMBL/GenBank/DDBJ databases">
        <title>Genomic Encyclopedia of Type Strains, Phase IV (KMG-IV): sequencing the most valuable type-strain genomes for metagenomic binning, comparative biology and taxonomic classification.</title>
        <authorList>
            <person name="Goeker M."/>
        </authorList>
    </citation>
    <scope>NUCLEOTIDE SEQUENCE [LARGE SCALE GENOMIC DNA]</scope>
    <source>
        <strain evidence="3 4">DSM 14552</strain>
    </source>
</reference>
<evidence type="ECO:0000259" key="2">
    <source>
        <dbReference type="Pfam" id="PF13946"/>
    </source>
</evidence>
<protein>
    <recommendedName>
        <fullName evidence="2">DUF4214 domain-containing protein</fullName>
    </recommendedName>
</protein>
<dbReference type="RefSeq" id="WP_183611662.1">
    <property type="nucleotide sequence ID" value="NZ_JACICY010000001.1"/>
</dbReference>
<keyword evidence="4" id="KW-1185">Reference proteome</keyword>
<name>A0A7W6EUM4_9SPHN</name>
<dbReference type="Pfam" id="PF13946">
    <property type="entry name" value="DUF4214"/>
    <property type="match status" value="1"/>
</dbReference>
<dbReference type="InterPro" id="IPR025282">
    <property type="entry name" value="DUF4214"/>
</dbReference>
<accession>A0A7W6EUM4</accession>